<feature type="transmembrane region" description="Helical" evidence="2">
    <location>
        <begin position="81"/>
        <end position="104"/>
    </location>
</feature>
<dbReference type="InterPro" id="IPR001623">
    <property type="entry name" value="DnaJ_domain"/>
</dbReference>
<dbReference type="Gene3D" id="1.10.287.110">
    <property type="entry name" value="DnaJ domain"/>
    <property type="match status" value="1"/>
</dbReference>
<evidence type="ECO:0000256" key="1">
    <source>
        <dbReference type="SAM" id="MobiDB-lite"/>
    </source>
</evidence>
<sequence length="550" mass="62000">MGDIGLLKQGWKWLQSQKQAVMGTHMAVRGIGDGLSYLVGHHWPSVYSWCQKLGVFLSMVLVRWRDCVVSGFQSSIGLGSAALFVILWSCFISLTSLSCLVYVLLILGAAGATIRYLGYTPGLFIVGLFGILTMWIYGNFWITGMLFIVGGYMFFLNNARPLLFMSTAYCVYCVYVRVGWVGVFLSTNLAFLSNNLLTSILQGYDCMCESARCEESKKSEPLEQESSENCDSSTPASEAEDHSCKSCKTSSAENVVKIEKDHSSSQEVKSDASSLDEMKRVMNSSNHYEILGFPRNKIIDPTILKKEYRKKAVLVHPDKNMGIPLASESFKKLQSAYEVLSDVTMKRNYDEQLRKEESKIISEMSYSFSQQDGVEFRSEESRCIECTKCGNSHIWICTNRSKAKARWCQDCHQYHQAKDGDGWVEFGFSTFISSSREVEIPRAFVCAESKIFDASEWAICQGIACSPNTHLPSFHVNMVGLDKSTHRSNPSRFPCGLDAEKISEDEEFDIWLQQALSSGLFSESSQRRKSWSPFKISQTKGIMRQLRRFS</sequence>
<feature type="transmembrane region" description="Helical" evidence="2">
    <location>
        <begin position="169"/>
        <end position="192"/>
    </location>
</feature>
<dbReference type="PROSITE" id="PS00636">
    <property type="entry name" value="DNAJ_1"/>
    <property type="match status" value="1"/>
</dbReference>
<dbReference type="AlphaFoldDB" id="A0A1D1YEW2"/>
<keyword evidence="2" id="KW-0472">Membrane</keyword>
<dbReference type="PRINTS" id="PR00625">
    <property type="entry name" value="JDOMAIN"/>
</dbReference>
<dbReference type="GO" id="GO:0005783">
    <property type="term" value="C:endoplasmic reticulum"/>
    <property type="evidence" value="ECO:0007669"/>
    <property type="project" value="UniProtKB-ARBA"/>
</dbReference>
<keyword evidence="2" id="KW-0812">Transmembrane</keyword>
<feature type="transmembrane region" description="Helical" evidence="2">
    <location>
        <begin position="140"/>
        <end position="157"/>
    </location>
</feature>
<organism evidence="4">
    <name type="scientific">Anthurium amnicola</name>
    <dbReference type="NCBI Taxonomy" id="1678845"/>
    <lineage>
        <taxon>Eukaryota</taxon>
        <taxon>Viridiplantae</taxon>
        <taxon>Streptophyta</taxon>
        <taxon>Embryophyta</taxon>
        <taxon>Tracheophyta</taxon>
        <taxon>Spermatophyta</taxon>
        <taxon>Magnoliopsida</taxon>
        <taxon>Liliopsida</taxon>
        <taxon>Araceae</taxon>
        <taxon>Pothoideae</taxon>
        <taxon>Potheae</taxon>
        <taxon>Anthurium</taxon>
    </lineage>
</organism>
<evidence type="ECO:0000313" key="4">
    <source>
        <dbReference type="EMBL" id="JAT53175.1"/>
    </source>
</evidence>
<dbReference type="Pfam" id="PF00226">
    <property type="entry name" value="DnaJ"/>
    <property type="match status" value="1"/>
</dbReference>
<gene>
    <name evidence="4" type="primary">Dnajc14_6</name>
    <name evidence="4" type="ORF">g.68051</name>
</gene>
<evidence type="ECO:0000259" key="3">
    <source>
        <dbReference type="PROSITE" id="PS50076"/>
    </source>
</evidence>
<dbReference type="EMBL" id="GDJX01014761">
    <property type="protein sequence ID" value="JAT53175.1"/>
    <property type="molecule type" value="Transcribed_RNA"/>
</dbReference>
<dbReference type="Pfam" id="PF14901">
    <property type="entry name" value="Jiv90"/>
    <property type="match status" value="1"/>
</dbReference>
<dbReference type="InterPro" id="IPR032843">
    <property type="entry name" value="Jiv"/>
</dbReference>
<dbReference type="InterPro" id="IPR036869">
    <property type="entry name" value="J_dom_sf"/>
</dbReference>
<dbReference type="InterPro" id="IPR018253">
    <property type="entry name" value="DnaJ_domain_CS"/>
</dbReference>
<dbReference type="PROSITE" id="PS50076">
    <property type="entry name" value="DNAJ_2"/>
    <property type="match status" value="1"/>
</dbReference>
<name>A0A1D1YEW2_9ARAE</name>
<feature type="domain" description="J" evidence="3">
    <location>
        <begin position="286"/>
        <end position="353"/>
    </location>
</feature>
<dbReference type="CDD" id="cd06257">
    <property type="entry name" value="DnaJ"/>
    <property type="match status" value="1"/>
</dbReference>
<feature type="region of interest" description="Disordered" evidence="1">
    <location>
        <begin position="218"/>
        <end position="242"/>
    </location>
</feature>
<evidence type="ECO:0000256" key="2">
    <source>
        <dbReference type="SAM" id="Phobius"/>
    </source>
</evidence>
<dbReference type="PANTHER" id="PTHR45270">
    <property type="entry name" value="OS03G0832900 PROTEIN"/>
    <property type="match status" value="1"/>
</dbReference>
<dbReference type="PANTHER" id="PTHR45270:SF1">
    <property type="entry name" value="CHAPERONE DNAJ-DOMAIN SUPERFAMILY PROTEIN"/>
    <property type="match status" value="1"/>
</dbReference>
<accession>A0A1D1YEW2</accession>
<feature type="transmembrane region" description="Helical" evidence="2">
    <location>
        <begin position="116"/>
        <end position="134"/>
    </location>
</feature>
<proteinExistence type="predicted"/>
<dbReference type="SUPFAM" id="SSF46565">
    <property type="entry name" value="Chaperone J-domain"/>
    <property type="match status" value="1"/>
</dbReference>
<protein>
    <submittedName>
        <fullName evidence="4">DnaJ subfamily C member 14</fullName>
    </submittedName>
</protein>
<dbReference type="SMART" id="SM00271">
    <property type="entry name" value="DnaJ"/>
    <property type="match status" value="1"/>
</dbReference>
<keyword evidence="2" id="KW-1133">Transmembrane helix</keyword>
<reference evidence="4" key="1">
    <citation type="submission" date="2015-07" db="EMBL/GenBank/DDBJ databases">
        <title>Transcriptome Assembly of Anthurium amnicola.</title>
        <authorList>
            <person name="Suzuki J."/>
        </authorList>
    </citation>
    <scope>NUCLEOTIDE SEQUENCE</scope>
</reference>